<accession>A0A4Y7JEQ5</accession>
<name>A0A4Y7JEQ5_PAPSO</name>
<sequence length="110" mass="12716">MMIMISSSLGCIRKFPSILFIGRSQGVAGIFDPKGTVFGVGEETWQCIQNYVEIYEFHSDLVDMGLWRISQTNLFGRQLHRHSIFSLNDSSCLFLVRMFCYCFNDEELEI</sequence>
<dbReference type="EMBL" id="CM010718">
    <property type="protein sequence ID" value="RZC58278.1"/>
    <property type="molecule type" value="Genomic_DNA"/>
</dbReference>
<dbReference type="Gramene" id="RZC58278">
    <property type="protein sequence ID" value="RZC58278"/>
    <property type="gene ID" value="C5167_005582"/>
</dbReference>
<organism evidence="1 2">
    <name type="scientific">Papaver somniferum</name>
    <name type="common">Opium poppy</name>
    <dbReference type="NCBI Taxonomy" id="3469"/>
    <lineage>
        <taxon>Eukaryota</taxon>
        <taxon>Viridiplantae</taxon>
        <taxon>Streptophyta</taxon>
        <taxon>Embryophyta</taxon>
        <taxon>Tracheophyta</taxon>
        <taxon>Spermatophyta</taxon>
        <taxon>Magnoliopsida</taxon>
        <taxon>Ranunculales</taxon>
        <taxon>Papaveraceae</taxon>
        <taxon>Papaveroideae</taxon>
        <taxon>Papaver</taxon>
    </lineage>
</organism>
<dbReference type="Proteomes" id="UP000316621">
    <property type="component" value="Chromosome 4"/>
</dbReference>
<proteinExistence type="predicted"/>
<protein>
    <submittedName>
        <fullName evidence="1">Uncharacterized protein</fullName>
    </submittedName>
</protein>
<evidence type="ECO:0000313" key="1">
    <source>
        <dbReference type="EMBL" id="RZC58278.1"/>
    </source>
</evidence>
<dbReference type="AlphaFoldDB" id="A0A4Y7JEQ5"/>
<gene>
    <name evidence="1" type="ORF">C5167_005582</name>
</gene>
<reference evidence="1 2" key="1">
    <citation type="journal article" date="2018" name="Science">
        <title>The opium poppy genome and morphinan production.</title>
        <authorList>
            <person name="Guo L."/>
            <person name="Winzer T."/>
            <person name="Yang X."/>
            <person name="Li Y."/>
            <person name="Ning Z."/>
            <person name="He Z."/>
            <person name="Teodor R."/>
            <person name="Lu Y."/>
            <person name="Bowser T.A."/>
            <person name="Graham I.A."/>
            <person name="Ye K."/>
        </authorList>
    </citation>
    <scope>NUCLEOTIDE SEQUENCE [LARGE SCALE GENOMIC DNA]</scope>
    <source>
        <strain evidence="2">cv. HN1</strain>
        <tissue evidence="1">Leaves</tissue>
    </source>
</reference>
<evidence type="ECO:0000313" key="2">
    <source>
        <dbReference type="Proteomes" id="UP000316621"/>
    </source>
</evidence>
<keyword evidence="2" id="KW-1185">Reference proteome</keyword>